<feature type="non-terminal residue" evidence="2">
    <location>
        <position position="1"/>
    </location>
</feature>
<dbReference type="Pfam" id="PF20146">
    <property type="entry name" value="NRF"/>
    <property type="match status" value="1"/>
</dbReference>
<dbReference type="SMART" id="SM00703">
    <property type="entry name" value="NRF"/>
    <property type="match status" value="1"/>
</dbReference>
<proteinExistence type="predicted"/>
<dbReference type="OrthoDB" id="207378at2759"/>
<reference evidence="2 3" key="1">
    <citation type="submission" date="2018-11" db="EMBL/GenBank/DDBJ databases">
        <authorList>
            <consortium name="Pathogen Informatics"/>
        </authorList>
    </citation>
    <scope>NUCLEOTIDE SEQUENCE [LARGE SCALE GENOMIC DNA]</scope>
</reference>
<protein>
    <recommendedName>
        <fullName evidence="1">Nose resistant-to-fluoxetine protein N-terminal domain-containing protein</fullName>
    </recommendedName>
</protein>
<organism evidence="2 3">
    <name type="scientific">Strongylus vulgaris</name>
    <name type="common">Blood worm</name>
    <dbReference type="NCBI Taxonomy" id="40348"/>
    <lineage>
        <taxon>Eukaryota</taxon>
        <taxon>Metazoa</taxon>
        <taxon>Ecdysozoa</taxon>
        <taxon>Nematoda</taxon>
        <taxon>Chromadorea</taxon>
        <taxon>Rhabditida</taxon>
        <taxon>Rhabditina</taxon>
        <taxon>Rhabditomorpha</taxon>
        <taxon>Strongyloidea</taxon>
        <taxon>Strongylidae</taxon>
        <taxon>Strongylus</taxon>
    </lineage>
</organism>
<feature type="domain" description="Nose resistant-to-fluoxetine protein N-terminal" evidence="1">
    <location>
        <begin position="26"/>
        <end position="158"/>
    </location>
</feature>
<dbReference type="EMBL" id="UYYB01112106">
    <property type="protein sequence ID" value="VDM81267.1"/>
    <property type="molecule type" value="Genomic_DNA"/>
</dbReference>
<evidence type="ECO:0000313" key="2">
    <source>
        <dbReference type="EMBL" id="VDM81267.1"/>
    </source>
</evidence>
<name>A0A3P7JYA2_STRVU</name>
<evidence type="ECO:0000313" key="3">
    <source>
        <dbReference type="Proteomes" id="UP000270094"/>
    </source>
</evidence>
<dbReference type="InterPro" id="IPR052728">
    <property type="entry name" value="O2_lipid_transport_reg"/>
</dbReference>
<gene>
    <name evidence="2" type="ORF">SVUK_LOCUS16265</name>
</gene>
<dbReference type="PANTHER" id="PTHR11161">
    <property type="entry name" value="O-ACYLTRANSFERASE"/>
    <property type="match status" value="1"/>
</dbReference>
<accession>A0A3P7JYA2</accession>
<dbReference type="AlphaFoldDB" id="A0A3P7JYA2"/>
<dbReference type="Proteomes" id="UP000270094">
    <property type="component" value="Unassembled WGS sequence"/>
</dbReference>
<dbReference type="InterPro" id="IPR006621">
    <property type="entry name" value="Nose-resist-to-fluoxetine_N"/>
</dbReference>
<sequence>IEEYNFQEFSAEKLFSNLNVSGEQLSKNCTQDLDIIINGIYSLPERILQQKVREIDSKLIIPVIDSSGKIGPGILRGHVTFIGSFEQCKAIDYQDNDIRRRIRGGYFRVTLRIPSGNISFTFELDICAPASCSGDELHSVLKMRKLLENSLNAKYFSP</sequence>
<keyword evidence="3" id="KW-1185">Reference proteome</keyword>
<dbReference type="PANTHER" id="PTHR11161:SF55">
    <property type="entry name" value="NOSE RESISTANT-TO-FLUOXETINE PROTEIN N-TERMINAL DOMAIN-CONTAINING PROTEIN"/>
    <property type="match status" value="1"/>
</dbReference>
<evidence type="ECO:0000259" key="1">
    <source>
        <dbReference type="SMART" id="SM00703"/>
    </source>
</evidence>